<dbReference type="AlphaFoldDB" id="A0A3D3R2K4"/>
<organism evidence="1 2">
    <name type="scientific">Gimesia maris</name>
    <dbReference type="NCBI Taxonomy" id="122"/>
    <lineage>
        <taxon>Bacteria</taxon>
        <taxon>Pseudomonadati</taxon>
        <taxon>Planctomycetota</taxon>
        <taxon>Planctomycetia</taxon>
        <taxon>Planctomycetales</taxon>
        <taxon>Planctomycetaceae</taxon>
        <taxon>Gimesia</taxon>
    </lineage>
</organism>
<gene>
    <name evidence="1" type="ORF">DIT97_08285</name>
</gene>
<accession>A0A3D3R2K4</accession>
<sequence>MDVLLNETGKGTFSSAKQALFTSGYFDQIQTSSRAHRLSQNYLKSRLSSVIDLVKLKTGILVFRFIRVMSIQITGP</sequence>
<reference evidence="1 2" key="1">
    <citation type="journal article" date="2018" name="Nat. Biotechnol.">
        <title>A standardized bacterial taxonomy based on genome phylogeny substantially revises the tree of life.</title>
        <authorList>
            <person name="Parks D.H."/>
            <person name="Chuvochina M."/>
            <person name="Waite D.W."/>
            <person name="Rinke C."/>
            <person name="Skarshewski A."/>
            <person name="Chaumeil P.A."/>
            <person name="Hugenholtz P."/>
        </authorList>
    </citation>
    <scope>NUCLEOTIDE SEQUENCE [LARGE SCALE GENOMIC DNA]</scope>
    <source>
        <strain evidence="1">UBA9375</strain>
    </source>
</reference>
<name>A0A3D3R2K4_9PLAN</name>
<evidence type="ECO:0000313" key="2">
    <source>
        <dbReference type="Proteomes" id="UP000263642"/>
    </source>
</evidence>
<protein>
    <submittedName>
        <fullName evidence="1">Uncharacterized protein</fullName>
    </submittedName>
</protein>
<evidence type="ECO:0000313" key="1">
    <source>
        <dbReference type="EMBL" id="HCO23043.1"/>
    </source>
</evidence>
<feature type="non-terminal residue" evidence="1">
    <location>
        <position position="76"/>
    </location>
</feature>
<dbReference type="Proteomes" id="UP000263642">
    <property type="component" value="Unassembled WGS sequence"/>
</dbReference>
<proteinExistence type="predicted"/>
<comment type="caution">
    <text evidence="1">The sequence shown here is derived from an EMBL/GenBank/DDBJ whole genome shotgun (WGS) entry which is preliminary data.</text>
</comment>
<dbReference type="EMBL" id="DQAY01000051">
    <property type="protein sequence ID" value="HCO23043.1"/>
    <property type="molecule type" value="Genomic_DNA"/>
</dbReference>